<organism evidence="3 4">
    <name type="scientific">Candidatus Galligastranaerophilus intestinavium</name>
    <dbReference type="NCBI Taxonomy" id="2840836"/>
    <lineage>
        <taxon>Bacteria</taxon>
        <taxon>Candidatus Galligastranaerophilus</taxon>
    </lineage>
</organism>
<name>A0A9D1JXY5_9BACT</name>
<feature type="transmembrane region" description="Helical" evidence="1">
    <location>
        <begin position="71"/>
        <end position="96"/>
    </location>
</feature>
<dbReference type="InterPro" id="IPR002656">
    <property type="entry name" value="Acyl_transf_3_dom"/>
</dbReference>
<evidence type="ECO:0000313" key="3">
    <source>
        <dbReference type="EMBL" id="HIS73463.1"/>
    </source>
</evidence>
<sequence>MDKEFSNKVNVLKALAILLVVSGHLEFSLFGMFTPYSFQLALFFFISGYLFKDKYLDDVVTFIKRRIKSLLVPYFLYNTFYLGVTVLVAHLTGKFWGQPVSLKNFFITPFLNGHQFDLSCPLWFVTQLFITMIVFLFLFRVLKKSSDNKFFHLAVFAILGFFAIPLSKLITLDPVTLVVVRTMFSLFFVYLGYYYRNYIENKIDIFTLKWAGAIITLQSILWLFNRDYDPEHGIGLSYVLVWARFDQQLIVPIITALTGIWASLLVLKLIYPYVKDSKFFFYMGDTTYHIMANHLLVMYIITAIFLHINGIPIQERANHDIYWIYNPIQTTYLYFVLTMVISTYSGVALKQIKKKFFPNL</sequence>
<keyword evidence="1" id="KW-1133">Transmembrane helix</keyword>
<feature type="transmembrane region" description="Helical" evidence="1">
    <location>
        <begin position="150"/>
        <end position="170"/>
    </location>
</feature>
<gene>
    <name evidence="3" type="ORF">IAA86_00400</name>
</gene>
<comment type="caution">
    <text evidence="3">The sequence shown here is derived from an EMBL/GenBank/DDBJ whole genome shotgun (WGS) entry which is preliminary data.</text>
</comment>
<dbReference type="Proteomes" id="UP000886865">
    <property type="component" value="Unassembled WGS sequence"/>
</dbReference>
<dbReference type="GO" id="GO:0016747">
    <property type="term" value="F:acyltransferase activity, transferring groups other than amino-acyl groups"/>
    <property type="evidence" value="ECO:0007669"/>
    <property type="project" value="InterPro"/>
</dbReference>
<reference evidence="3" key="2">
    <citation type="journal article" date="2021" name="PeerJ">
        <title>Extensive microbial diversity within the chicken gut microbiome revealed by metagenomics and culture.</title>
        <authorList>
            <person name="Gilroy R."/>
            <person name="Ravi A."/>
            <person name="Getino M."/>
            <person name="Pursley I."/>
            <person name="Horton D.L."/>
            <person name="Alikhan N.F."/>
            <person name="Baker D."/>
            <person name="Gharbi K."/>
            <person name="Hall N."/>
            <person name="Watson M."/>
            <person name="Adriaenssens E.M."/>
            <person name="Foster-Nyarko E."/>
            <person name="Jarju S."/>
            <person name="Secka A."/>
            <person name="Antonio M."/>
            <person name="Oren A."/>
            <person name="Chaudhuri R.R."/>
            <person name="La Ragione R."/>
            <person name="Hildebrand F."/>
            <person name="Pallen M.J."/>
        </authorList>
    </citation>
    <scope>NUCLEOTIDE SEQUENCE</scope>
    <source>
        <strain evidence="3">CHK152-2871</strain>
    </source>
</reference>
<feature type="transmembrane region" description="Helical" evidence="1">
    <location>
        <begin position="116"/>
        <end position="138"/>
    </location>
</feature>
<dbReference type="InterPro" id="IPR052734">
    <property type="entry name" value="Nod_factor_acetyltransferase"/>
</dbReference>
<keyword evidence="3" id="KW-0012">Acyltransferase</keyword>
<feature type="transmembrane region" description="Helical" evidence="1">
    <location>
        <begin position="331"/>
        <end position="349"/>
    </location>
</feature>
<keyword evidence="3" id="KW-0808">Transferase</keyword>
<feature type="transmembrane region" description="Helical" evidence="1">
    <location>
        <begin position="249"/>
        <end position="271"/>
    </location>
</feature>
<feature type="transmembrane region" description="Helical" evidence="1">
    <location>
        <begin position="36"/>
        <end position="51"/>
    </location>
</feature>
<proteinExistence type="predicted"/>
<dbReference type="EMBL" id="DVJQ01000002">
    <property type="protein sequence ID" value="HIS73463.1"/>
    <property type="molecule type" value="Genomic_DNA"/>
</dbReference>
<keyword evidence="1" id="KW-0812">Transmembrane</keyword>
<dbReference type="AlphaFoldDB" id="A0A9D1JXY5"/>
<evidence type="ECO:0000259" key="2">
    <source>
        <dbReference type="Pfam" id="PF01757"/>
    </source>
</evidence>
<protein>
    <submittedName>
        <fullName evidence="3">Acyltransferase family protein</fullName>
    </submittedName>
</protein>
<reference evidence="3" key="1">
    <citation type="submission" date="2020-10" db="EMBL/GenBank/DDBJ databases">
        <authorList>
            <person name="Gilroy R."/>
        </authorList>
    </citation>
    <scope>NUCLEOTIDE SEQUENCE</scope>
    <source>
        <strain evidence="3">CHK152-2871</strain>
    </source>
</reference>
<keyword evidence="1" id="KW-0472">Membrane</keyword>
<feature type="transmembrane region" description="Helical" evidence="1">
    <location>
        <begin position="176"/>
        <end position="195"/>
    </location>
</feature>
<dbReference type="PANTHER" id="PTHR37312:SF1">
    <property type="entry name" value="MEMBRANE-BOUND ACYLTRANSFERASE YKRP-RELATED"/>
    <property type="match status" value="1"/>
</dbReference>
<evidence type="ECO:0000256" key="1">
    <source>
        <dbReference type="SAM" id="Phobius"/>
    </source>
</evidence>
<feature type="transmembrane region" description="Helical" evidence="1">
    <location>
        <begin position="292"/>
        <end position="311"/>
    </location>
</feature>
<feature type="domain" description="Acyltransferase 3" evidence="2">
    <location>
        <begin position="9"/>
        <end position="343"/>
    </location>
</feature>
<dbReference type="PANTHER" id="PTHR37312">
    <property type="entry name" value="MEMBRANE-BOUND ACYLTRANSFERASE YKRP-RELATED"/>
    <property type="match status" value="1"/>
</dbReference>
<feature type="transmembrane region" description="Helical" evidence="1">
    <location>
        <begin position="207"/>
        <end position="224"/>
    </location>
</feature>
<dbReference type="Pfam" id="PF01757">
    <property type="entry name" value="Acyl_transf_3"/>
    <property type="match status" value="1"/>
</dbReference>
<accession>A0A9D1JXY5</accession>
<evidence type="ECO:0000313" key="4">
    <source>
        <dbReference type="Proteomes" id="UP000886865"/>
    </source>
</evidence>